<sequence length="128" mass="14619">MFPTDVSGAAETWTASSPPHIVIPAKAGIQVSERGGYVYMLASQRNGTLYVGVTSDLRRRVWEHKSKKVAGFTEKHSVALLVWFERHEEITAAIHREKQIKRWNRAWKIRLIEAENSGWNDLYEQLGA</sequence>
<comment type="similarity">
    <text evidence="1">Belongs to the UPF0213 family.</text>
</comment>
<dbReference type="InterPro" id="IPR035901">
    <property type="entry name" value="GIY-YIG_endonuc_sf"/>
</dbReference>
<dbReference type="PANTHER" id="PTHR34477">
    <property type="entry name" value="UPF0213 PROTEIN YHBQ"/>
    <property type="match status" value="1"/>
</dbReference>
<dbReference type="InterPro" id="IPR050190">
    <property type="entry name" value="UPF0213_domain"/>
</dbReference>
<evidence type="ECO:0000313" key="4">
    <source>
        <dbReference type="Proteomes" id="UP000681075"/>
    </source>
</evidence>
<protein>
    <recommendedName>
        <fullName evidence="2">GIY-YIG domain-containing protein</fullName>
    </recommendedName>
</protein>
<gene>
    <name evidence="3" type="ORF">TMPK1_15260</name>
</gene>
<feature type="domain" description="GIY-YIG" evidence="2">
    <location>
        <begin position="34"/>
        <end position="110"/>
    </location>
</feature>
<dbReference type="RefSeq" id="WP_420242396.1">
    <property type="nucleotide sequence ID" value="NZ_BOPV01000001.1"/>
</dbReference>
<evidence type="ECO:0000313" key="3">
    <source>
        <dbReference type="EMBL" id="GIL39289.1"/>
    </source>
</evidence>
<dbReference type="SUPFAM" id="SSF82771">
    <property type="entry name" value="GIY-YIG endonuclease"/>
    <property type="match status" value="1"/>
</dbReference>
<organism evidence="3 4">
    <name type="scientific">Roseiterribacter gracilis</name>
    <dbReference type="NCBI Taxonomy" id="2812848"/>
    <lineage>
        <taxon>Bacteria</taxon>
        <taxon>Pseudomonadati</taxon>
        <taxon>Pseudomonadota</taxon>
        <taxon>Alphaproteobacteria</taxon>
        <taxon>Rhodospirillales</taxon>
        <taxon>Roseiterribacteraceae</taxon>
        <taxon>Roseiterribacter</taxon>
    </lineage>
</organism>
<dbReference type="EMBL" id="BOPV01000001">
    <property type="protein sequence ID" value="GIL39289.1"/>
    <property type="molecule type" value="Genomic_DNA"/>
</dbReference>
<keyword evidence="4" id="KW-1185">Reference proteome</keyword>
<proteinExistence type="inferred from homology"/>
<accession>A0A8S8XCA0</accession>
<dbReference type="Pfam" id="PF01541">
    <property type="entry name" value="GIY-YIG"/>
    <property type="match status" value="1"/>
</dbReference>
<dbReference type="Proteomes" id="UP000681075">
    <property type="component" value="Unassembled WGS sequence"/>
</dbReference>
<comment type="caution">
    <text evidence="3">The sequence shown here is derived from an EMBL/GenBank/DDBJ whole genome shotgun (WGS) entry which is preliminary data.</text>
</comment>
<evidence type="ECO:0000256" key="1">
    <source>
        <dbReference type="ARBA" id="ARBA00007435"/>
    </source>
</evidence>
<dbReference type="Gene3D" id="3.40.1440.10">
    <property type="entry name" value="GIY-YIG endonuclease"/>
    <property type="match status" value="1"/>
</dbReference>
<dbReference type="CDD" id="cd10448">
    <property type="entry name" value="GIY-YIG_unchar_3"/>
    <property type="match status" value="1"/>
</dbReference>
<dbReference type="SMART" id="SM00465">
    <property type="entry name" value="GIYc"/>
    <property type="match status" value="1"/>
</dbReference>
<reference evidence="3" key="1">
    <citation type="submission" date="2021-02" db="EMBL/GenBank/DDBJ databases">
        <title>Genome sequence of Rhodospirillales sp. strain TMPK1 isolated from soil.</title>
        <authorList>
            <person name="Nakai R."/>
            <person name="Kusada H."/>
            <person name="Tamaki H."/>
        </authorList>
    </citation>
    <scope>NUCLEOTIDE SEQUENCE</scope>
    <source>
        <strain evidence="3">TMPK1</strain>
    </source>
</reference>
<dbReference type="InterPro" id="IPR000305">
    <property type="entry name" value="GIY-YIG_endonuc"/>
</dbReference>
<name>A0A8S8XCA0_9PROT</name>
<dbReference type="PANTHER" id="PTHR34477:SF5">
    <property type="entry name" value="BSL5627 PROTEIN"/>
    <property type="match status" value="1"/>
</dbReference>
<evidence type="ECO:0000259" key="2">
    <source>
        <dbReference type="PROSITE" id="PS50164"/>
    </source>
</evidence>
<dbReference type="AlphaFoldDB" id="A0A8S8XCA0"/>
<dbReference type="PROSITE" id="PS50164">
    <property type="entry name" value="GIY_YIG"/>
    <property type="match status" value="1"/>
</dbReference>